<sequence>RKTPDGRCEPETRVPAGRYQRPSTGRQNLRRHRDALRVLKERVRVQDQRPGREGSFVGHQEHRLRGGGRVPRLKTSCCREAGNVYLGRRKIRRTFGESSVGGWEL</sequence>
<name>A0A382XJ59_9ZZZZ</name>
<feature type="region of interest" description="Disordered" evidence="1">
    <location>
        <begin position="1"/>
        <end position="28"/>
    </location>
</feature>
<evidence type="ECO:0000256" key="1">
    <source>
        <dbReference type="SAM" id="MobiDB-lite"/>
    </source>
</evidence>
<feature type="region of interest" description="Disordered" evidence="1">
    <location>
        <begin position="46"/>
        <end position="71"/>
    </location>
</feature>
<gene>
    <name evidence="2" type="ORF">METZ01_LOCUS423499</name>
</gene>
<accession>A0A382XJ59</accession>
<dbReference type="AlphaFoldDB" id="A0A382XJ59"/>
<reference evidence="2" key="1">
    <citation type="submission" date="2018-05" db="EMBL/GenBank/DDBJ databases">
        <authorList>
            <person name="Lanie J.A."/>
            <person name="Ng W.-L."/>
            <person name="Kazmierczak K.M."/>
            <person name="Andrzejewski T.M."/>
            <person name="Davidsen T.M."/>
            <person name="Wayne K.J."/>
            <person name="Tettelin H."/>
            <person name="Glass J.I."/>
            <person name="Rusch D."/>
            <person name="Podicherti R."/>
            <person name="Tsui H.-C.T."/>
            <person name="Winkler M.E."/>
        </authorList>
    </citation>
    <scope>NUCLEOTIDE SEQUENCE</scope>
</reference>
<dbReference type="EMBL" id="UINC01167896">
    <property type="protein sequence ID" value="SVD70645.1"/>
    <property type="molecule type" value="Genomic_DNA"/>
</dbReference>
<feature type="compositionally biased region" description="Basic and acidic residues" evidence="1">
    <location>
        <begin position="1"/>
        <end position="12"/>
    </location>
</feature>
<organism evidence="2">
    <name type="scientific">marine metagenome</name>
    <dbReference type="NCBI Taxonomy" id="408172"/>
    <lineage>
        <taxon>unclassified sequences</taxon>
        <taxon>metagenomes</taxon>
        <taxon>ecological metagenomes</taxon>
    </lineage>
</organism>
<evidence type="ECO:0000313" key="2">
    <source>
        <dbReference type="EMBL" id="SVD70645.1"/>
    </source>
</evidence>
<proteinExistence type="predicted"/>
<feature type="non-terminal residue" evidence="2">
    <location>
        <position position="1"/>
    </location>
</feature>
<protein>
    <submittedName>
        <fullName evidence="2">Uncharacterized protein</fullName>
    </submittedName>
</protein>
<feature type="non-terminal residue" evidence="2">
    <location>
        <position position="105"/>
    </location>
</feature>